<dbReference type="AlphaFoldDB" id="A0A2J6TLV1"/>
<dbReference type="InParanoid" id="A0A2J6TLV1"/>
<protein>
    <recommendedName>
        <fullName evidence="1">2EXR domain-containing protein</fullName>
    </recommendedName>
</protein>
<accession>A0A2J6TLV1</accession>
<dbReference type="GeneID" id="36590691"/>
<gene>
    <name evidence="2" type="ORF">K444DRAFT_626205</name>
</gene>
<dbReference type="Proteomes" id="UP000235371">
    <property type="component" value="Unassembled WGS sequence"/>
</dbReference>
<sequence>MGSLSLFLLSLDNEQEILPIMTRFPKFPPEIRNMVWTFAAMEPEVFTVKIRRLVKESPSKAKQKKNLTARTQFHFKYEATSGPINLHGYNTPHSSLRSATNESRAAYKKFRSHEIQLLGYGPDNKVFFNPSVDVLHFDDFSSLFSHHLRQRLRRPLPFLSGLDKAEKIAFDPTPDSDRIEDLSEEVVEDFKMRTTRIEMGWIENGTEYKKDFGWRRAKLLEENRLMGEMRPRAIRNSGALGRVNGGYISVEAKILRLPLTAKDLA</sequence>
<dbReference type="InterPro" id="IPR045518">
    <property type="entry name" value="2EXR"/>
</dbReference>
<name>A0A2J6TLV1_9HELO</name>
<keyword evidence="3" id="KW-1185">Reference proteome</keyword>
<organism evidence="2 3">
    <name type="scientific">Hyaloscypha bicolor E</name>
    <dbReference type="NCBI Taxonomy" id="1095630"/>
    <lineage>
        <taxon>Eukaryota</taxon>
        <taxon>Fungi</taxon>
        <taxon>Dikarya</taxon>
        <taxon>Ascomycota</taxon>
        <taxon>Pezizomycotina</taxon>
        <taxon>Leotiomycetes</taxon>
        <taxon>Helotiales</taxon>
        <taxon>Hyaloscyphaceae</taxon>
        <taxon>Hyaloscypha</taxon>
        <taxon>Hyaloscypha bicolor</taxon>
    </lineage>
</organism>
<evidence type="ECO:0000313" key="3">
    <source>
        <dbReference type="Proteomes" id="UP000235371"/>
    </source>
</evidence>
<proteinExistence type="predicted"/>
<dbReference type="EMBL" id="KZ613774">
    <property type="protein sequence ID" value="PMD63962.1"/>
    <property type="molecule type" value="Genomic_DNA"/>
</dbReference>
<dbReference type="RefSeq" id="XP_024740866.1">
    <property type="nucleotide sequence ID" value="XM_024882614.1"/>
</dbReference>
<feature type="domain" description="2EXR" evidence="1">
    <location>
        <begin position="22"/>
        <end position="135"/>
    </location>
</feature>
<dbReference type="Pfam" id="PF20150">
    <property type="entry name" value="2EXR"/>
    <property type="match status" value="1"/>
</dbReference>
<reference evidence="2 3" key="1">
    <citation type="submission" date="2016-04" db="EMBL/GenBank/DDBJ databases">
        <title>A degradative enzymes factory behind the ericoid mycorrhizal symbiosis.</title>
        <authorList>
            <consortium name="DOE Joint Genome Institute"/>
            <person name="Martino E."/>
            <person name="Morin E."/>
            <person name="Grelet G."/>
            <person name="Kuo A."/>
            <person name="Kohler A."/>
            <person name="Daghino S."/>
            <person name="Barry K."/>
            <person name="Choi C."/>
            <person name="Cichocki N."/>
            <person name="Clum A."/>
            <person name="Copeland A."/>
            <person name="Hainaut M."/>
            <person name="Haridas S."/>
            <person name="Labutti K."/>
            <person name="Lindquist E."/>
            <person name="Lipzen A."/>
            <person name="Khouja H.-R."/>
            <person name="Murat C."/>
            <person name="Ohm R."/>
            <person name="Olson A."/>
            <person name="Spatafora J."/>
            <person name="Veneault-Fourrey C."/>
            <person name="Henrissat B."/>
            <person name="Grigoriev I."/>
            <person name="Martin F."/>
            <person name="Perotto S."/>
        </authorList>
    </citation>
    <scope>NUCLEOTIDE SEQUENCE [LARGE SCALE GENOMIC DNA]</scope>
    <source>
        <strain evidence="2 3">E</strain>
    </source>
</reference>
<dbReference type="OrthoDB" id="10286669at2759"/>
<evidence type="ECO:0000259" key="1">
    <source>
        <dbReference type="Pfam" id="PF20150"/>
    </source>
</evidence>
<evidence type="ECO:0000313" key="2">
    <source>
        <dbReference type="EMBL" id="PMD63962.1"/>
    </source>
</evidence>